<feature type="transmembrane region" description="Helical" evidence="8">
    <location>
        <begin position="79"/>
        <end position="96"/>
    </location>
</feature>
<dbReference type="RefSeq" id="WP_344779493.1">
    <property type="nucleotide sequence ID" value="NZ_BAABAF010000001.1"/>
</dbReference>
<accession>A0ABP7FYW7</accession>
<keyword evidence="4" id="KW-0125">Carotenoid biosynthesis</keyword>
<feature type="transmembrane region" description="Helical" evidence="8">
    <location>
        <begin position="35"/>
        <end position="59"/>
    </location>
</feature>
<dbReference type="NCBIfam" id="TIGR03462">
    <property type="entry name" value="CarR_dom_SF"/>
    <property type="match status" value="1"/>
</dbReference>
<evidence type="ECO:0000256" key="3">
    <source>
        <dbReference type="ARBA" id="ARBA00022692"/>
    </source>
</evidence>
<keyword evidence="5 8" id="KW-1133">Transmembrane helix</keyword>
<dbReference type="Proteomes" id="UP001500540">
    <property type="component" value="Unassembled WGS sequence"/>
</dbReference>
<keyword evidence="7" id="KW-0413">Isomerase</keyword>
<evidence type="ECO:0000313" key="9">
    <source>
        <dbReference type="EMBL" id="GAA3751993.1"/>
    </source>
</evidence>
<keyword evidence="6 8" id="KW-0472">Membrane</keyword>
<sequence>MSLLYLAVLLVCLGGSILIDLRFHLVFGRNARTAGFVLACGIIFFLAWDLCGIALGIFARGENAVMTGILLAPELPLEEGFFLAFLCHLTLVLIAGSRRITQRRRKERP</sequence>
<name>A0ABP7FYW7_9MICO</name>
<evidence type="ECO:0000256" key="6">
    <source>
        <dbReference type="ARBA" id="ARBA00023136"/>
    </source>
</evidence>
<evidence type="ECO:0000256" key="1">
    <source>
        <dbReference type="ARBA" id="ARBA00004141"/>
    </source>
</evidence>
<dbReference type="EMBL" id="BAABAF010000001">
    <property type="protein sequence ID" value="GAA3751993.1"/>
    <property type="molecule type" value="Genomic_DNA"/>
</dbReference>
<reference evidence="10" key="1">
    <citation type="journal article" date="2019" name="Int. J. Syst. Evol. Microbiol.">
        <title>The Global Catalogue of Microorganisms (GCM) 10K type strain sequencing project: providing services to taxonomists for standard genome sequencing and annotation.</title>
        <authorList>
            <consortium name="The Broad Institute Genomics Platform"/>
            <consortium name="The Broad Institute Genome Sequencing Center for Infectious Disease"/>
            <person name="Wu L."/>
            <person name="Ma J."/>
        </authorList>
    </citation>
    <scope>NUCLEOTIDE SEQUENCE [LARGE SCALE GENOMIC DNA]</scope>
    <source>
        <strain evidence="10">JCM 16950</strain>
    </source>
</reference>
<organism evidence="9 10">
    <name type="scientific">Microbacterium kribbense</name>
    <dbReference type="NCBI Taxonomy" id="433645"/>
    <lineage>
        <taxon>Bacteria</taxon>
        <taxon>Bacillati</taxon>
        <taxon>Actinomycetota</taxon>
        <taxon>Actinomycetes</taxon>
        <taxon>Micrococcales</taxon>
        <taxon>Microbacteriaceae</taxon>
        <taxon>Microbacterium</taxon>
    </lineage>
</organism>
<evidence type="ECO:0000256" key="4">
    <source>
        <dbReference type="ARBA" id="ARBA00022746"/>
    </source>
</evidence>
<comment type="caution">
    <text evidence="9">The sequence shown here is derived from an EMBL/GenBank/DDBJ whole genome shotgun (WGS) entry which is preliminary data.</text>
</comment>
<comment type="pathway">
    <text evidence="2">Carotenoid biosynthesis.</text>
</comment>
<keyword evidence="10" id="KW-1185">Reference proteome</keyword>
<evidence type="ECO:0000256" key="2">
    <source>
        <dbReference type="ARBA" id="ARBA00004829"/>
    </source>
</evidence>
<evidence type="ECO:0000256" key="7">
    <source>
        <dbReference type="ARBA" id="ARBA00023235"/>
    </source>
</evidence>
<evidence type="ECO:0000313" key="10">
    <source>
        <dbReference type="Proteomes" id="UP001500540"/>
    </source>
</evidence>
<keyword evidence="3 8" id="KW-0812">Transmembrane</keyword>
<dbReference type="InterPro" id="IPR017825">
    <property type="entry name" value="Lycopene_cyclase_dom"/>
</dbReference>
<evidence type="ECO:0000256" key="8">
    <source>
        <dbReference type="SAM" id="Phobius"/>
    </source>
</evidence>
<feature type="transmembrane region" description="Helical" evidence="8">
    <location>
        <begin position="6"/>
        <end position="23"/>
    </location>
</feature>
<gene>
    <name evidence="9" type="ORF">GCM10022240_01380</name>
</gene>
<protein>
    <recommendedName>
        <fullName evidence="11">Lycopene cyclase domain-containing protein</fullName>
    </recommendedName>
</protein>
<proteinExistence type="predicted"/>
<evidence type="ECO:0008006" key="11">
    <source>
        <dbReference type="Google" id="ProtNLM"/>
    </source>
</evidence>
<evidence type="ECO:0000256" key="5">
    <source>
        <dbReference type="ARBA" id="ARBA00022989"/>
    </source>
</evidence>
<comment type="subcellular location">
    <subcellularLocation>
        <location evidence="1">Membrane</location>
        <topology evidence="1">Multi-pass membrane protein</topology>
    </subcellularLocation>
</comment>